<keyword evidence="8" id="KW-1185">Reference proteome</keyword>
<dbReference type="CDD" id="cd17536">
    <property type="entry name" value="REC_YesN-like"/>
    <property type="match status" value="1"/>
</dbReference>
<dbReference type="InterPro" id="IPR001789">
    <property type="entry name" value="Sig_transdc_resp-reg_receiver"/>
</dbReference>
<dbReference type="GO" id="GO:0000160">
    <property type="term" value="P:phosphorelay signal transduction system"/>
    <property type="evidence" value="ECO:0007669"/>
    <property type="project" value="InterPro"/>
</dbReference>
<dbReference type="OrthoDB" id="159632at2"/>
<evidence type="ECO:0000259" key="5">
    <source>
        <dbReference type="PROSITE" id="PS01124"/>
    </source>
</evidence>
<dbReference type="STRING" id="717606.PaecuDRAFT_3004"/>
<name>E0IBG5_9BACL</name>
<dbReference type="PANTHER" id="PTHR43280">
    <property type="entry name" value="ARAC-FAMILY TRANSCRIPTIONAL REGULATOR"/>
    <property type="match status" value="1"/>
</dbReference>
<dbReference type="PROSITE" id="PS01124">
    <property type="entry name" value="HTH_ARAC_FAMILY_2"/>
    <property type="match status" value="1"/>
</dbReference>
<evidence type="ECO:0000259" key="6">
    <source>
        <dbReference type="PROSITE" id="PS50110"/>
    </source>
</evidence>
<dbReference type="SUPFAM" id="SSF46689">
    <property type="entry name" value="Homeodomain-like"/>
    <property type="match status" value="2"/>
</dbReference>
<sequence length="541" mass="61942">MNVLIVDDEQHAREAAKLLVPWERLGVQELLEAENGESAKAIILNKHPSIIVTDMHMPVADGMRLLEWVNENAPLAKLIVISGFNDFRYVRHTLKYGGIDYLLKPIDPAQLLDAVYRAIEQLNEEEQQRLQQIEQGITLNQYKPVYRDYLFGQLIQPKCDTDTVIAQLTEQFPLLASATDCCAILFSLQPVMAPLLKRFGHDRDLAVFAIQNVLNDFVVHEWNDGCAFRSTRDPEELIVLLWRGADRACQRAEQLTHALRDTFGLPFHAGVGHLMPFPANAAMAVETAQTACLLRNLLSVHGPYVWSPGLKEAGTGSGQQPAAPDFTALADPVWLALMSRDEQLLQSTLRQWFEAVEKLPAITPIHIERWTKQIEIASARWQHRDTDTEERSSTPPLTLPFLYEDDTTLSLAKTEEHWNQLLNAEAERLARLIRQERNVIRDIIEYIERHLQEDLSLQQLAGRFFLSREYVSRRFRQETGVTLSEYVERLRMEHAKKLLANRAYKISDIAAMVGYVDEKYFSKVFKKHGGLSPQQFRKMEP</sequence>
<dbReference type="Gene3D" id="1.10.10.60">
    <property type="entry name" value="Homeodomain-like"/>
    <property type="match status" value="2"/>
</dbReference>
<dbReference type="RefSeq" id="WP_006038992.1">
    <property type="nucleotide sequence ID" value="NZ_AEDD01000008.1"/>
</dbReference>
<feature type="domain" description="Response regulatory" evidence="6">
    <location>
        <begin position="2"/>
        <end position="119"/>
    </location>
</feature>
<dbReference type="SMART" id="SM00448">
    <property type="entry name" value="REC"/>
    <property type="match status" value="1"/>
</dbReference>
<keyword evidence="1" id="KW-0805">Transcription regulation</keyword>
<dbReference type="InterPro" id="IPR011006">
    <property type="entry name" value="CheY-like_superfamily"/>
</dbReference>
<evidence type="ECO:0000256" key="1">
    <source>
        <dbReference type="ARBA" id="ARBA00023015"/>
    </source>
</evidence>
<evidence type="ECO:0000256" key="2">
    <source>
        <dbReference type="ARBA" id="ARBA00023125"/>
    </source>
</evidence>
<protein>
    <submittedName>
        <fullName evidence="7">Two component transcriptional regulator, AraC family</fullName>
    </submittedName>
</protein>
<keyword evidence="4" id="KW-0597">Phosphoprotein</keyword>
<organism evidence="7 8">
    <name type="scientific">Paenibacillus curdlanolyticus YK9</name>
    <dbReference type="NCBI Taxonomy" id="717606"/>
    <lineage>
        <taxon>Bacteria</taxon>
        <taxon>Bacillati</taxon>
        <taxon>Bacillota</taxon>
        <taxon>Bacilli</taxon>
        <taxon>Bacillales</taxon>
        <taxon>Paenibacillaceae</taxon>
        <taxon>Paenibacillus</taxon>
    </lineage>
</organism>
<dbReference type="PRINTS" id="PR00032">
    <property type="entry name" value="HTHARAC"/>
</dbReference>
<dbReference type="Pfam" id="PF00072">
    <property type="entry name" value="Response_reg"/>
    <property type="match status" value="1"/>
</dbReference>
<dbReference type="GO" id="GO:0043565">
    <property type="term" value="F:sequence-specific DNA binding"/>
    <property type="evidence" value="ECO:0007669"/>
    <property type="project" value="InterPro"/>
</dbReference>
<dbReference type="InterPro" id="IPR009057">
    <property type="entry name" value="Homeodomain-like_sf"/>
</dbReference>
<dbReference type="eggNOG" id="COG2207">
    <property type="taxonomic scope" value="Bacteria"/>
</dbReference>
<evidence type="ECO:0000313" key="7">
    <source>
        <dbReference type="EMBL" id="EFM10045.1"/>
    </source>
</evidence>
<dbReference type="InterPro" id="IPR018062">
    <property type="entry name" value="HTH_AraC-typ_CS"/>
</dbReference>
<dbReference type="PROSITE" id="PS00041">
    <property type="entry name" value="HTH_ARAC_FAMILY_1"/>
    <property type="match status" value="1"/>
</dbReference>
<dbReference type="Proteomes" id="UP000005387">
    <property type="component" value="Unassembled WGS sequence"/>
</dbReference>
<dbReference type="SMART" id="SM00342">
    <property type="entry name" value="HTH_ARAC"/>
    <property type="match status" value="1"/>
</dbReference>
<dbReference type="EMBL" id="AEDD01000008">
    <property type="protein sequence ID" value="EFM10045.1"/>
    <property type="molecule type" value="Genomic_DNA"/>
</dbReference>
<evidence type="ECO:0000256" key="3">
    <source>
        <dbReference type="ARBA" id="ARBA00023163"/>
    </source>
</evidence>
<feature type="domain" description="HTH araC/xylS-type" evidence="5">
    <location>
        <begin position="441"/>
        <end position="539"/>
    </location>
</feature>
<dbReference type="InterPro" id="IPR018060">
    <property type="entry name" value="HTH_AraC"/>
</dbReference>
<dbReference type="InterPro" id="IPR020449">
    <property type="entry name" value="Tscrpt_reg_AraC-type_HTH"/>
</dbReference>
<dbReference type="GO" id="GO:0003700">
    <property type="term" value="F:DNA-binding transcription factor activity"/>
    <property type="evidence" value="ECO:0007669"/>
    <property type="project" value="InterPro"/>
</dbReference>
<dbReference type="AlphaFoldDB" id="E0IBG5"/>
<feature type="modified residue" description="4-aspartylphosphate" evidence="4">
    <location>
        <position position="54"/>
    </location>
</feature>
<dbReference type="PROSITE" id="PS50110">
    <property type="entry name" value="RESPONSE_REGULATORY"/>
    <property type="match status" value="1"/>
</dbReference>
<dbReference type="SUPFAM" id="SSF52172">
    <property type="entry name" value="CheY-like"/>
    <property type="match status" value="1"/>
</dbReference>
<keyword evidence="3" id="KW-0804">Transcription</keyword>
<proteinExistence type="predicted"/>
<evidence type="ECO:0000256" key="4">
    <source>
        <dbReference type="PROSITE-ProRule" id="PRU00169"/>
    </source>
</evidence>
<dbReference type="eggNOG" id="COG4753">
    <property type="taxonomic scope" value="Bacteria"/>
</dbReference>
<accession>E0IBG5</accession>
<reference evidence="7 8" key="1">
    <citation type="submission" date="2010-07" db="EMBL/GenBank/DDBJ databases">
        <title>The draft genome of Paenibacillus curdlanolyticus YK9.</title>
        <authorList>
            <consortium name="US DOE Joint Genome Institute (JGI-PGF)"/>
            <person name="Lucas S."/>
            <person name="Copeland A."/>
            <person name="Lapidus A."/>
            <person name="Cheng J.-F."/>
            <person name="Bruce D."/>
            <person name="Goodwin L."/>
            <person name="Pitluck S."/>
            <person name="Land M.L."/>
            <person name="Hauser L."/>
            <person name="Chang Y.-J."/>
            <person name="Jeffries C."/>
            <person name="Anderson I.J."/>
            <person name="Johnson E."/>
            <person name="Loganathan U."/>
            <person name="Mulhopadhyay B."/>
            <person name="Kyrpides N."/>
            <person name="Woyke T.J."/>
        </authorList>
    </citation>
    <scope>NUCLEOTIDE SEQUENCE [LARGE SCALE GENOMIC DNA]</scope>
    <source>
        <strain evidence="7 8">YK9</strain>
    </source>
</reference>
<gene>
    <name evidence="7" type="ORF">PaecuDRAFT_3004</name>
</gene>
<dbReference type="PANTHER" id="PTHR43280:SF2">
    <property type="entry name" value="HTH-TYPE TRANSCRIPTIONAL REGULATOR EXSA"/>
    <property type="match status" value="1"/>
</dbReference>
<evidence type="ECO:0000313" key="8">
    <source>
        <dbReference type="Proteomes" id="UP000005387"/>
    </source>
</evidence>
<keyword evidence="2" id="KW-0238">DNA-binding</keyword>
<dbReference type="Pfam" id="PF12833">
    <property type="entry name" value="HTH_18"/>
    <property type="match status" value="1"/>
</dbReference>
<dbReference type="Gene3D" id="3.40.50.2300">
    <property type="match status" value="1"/>
</dbReference>